<dbReference type="Proteomes" id="UP000521676">
    <property type="component" value="Unassembled WGS sequence"/>
</dbReference>
<evidence type="ECO:0000256" key="6">
    <source>
        <dbReference type="PROSITE-ProRule" id="PRU00169"/>
    </source>
</evidence>
<dbReference type="Proteomes" id="UP001431572">
    <property type="component" value="Chromosome 2"/>
</dbReference>
<dbReference type="EMBL" id="CP128400">
    <property type="protein sequence ID" value="WJW68902.1"/>
    <property type="molecule type" value="Genomic_DNA"/>
</dbReference>
<evidence type="ECO:0000256" key="3">
    <source>
        <dbReference type="ARBA" id="ARBA00023015"/>
    </source>
</evidence>
<dbReference type="Pfam" id="PF00486">
    <property type="entry name" value="Trans_reg_C"/>
    <property type="match status" value="1"/>
</dbReference>
<protein>
    <submittedName>
        <fullName evidence="10">Response regulator transcription factor</fullName>
    </submittedName>
</protein>
<keyword evidence="3" id="KW-0805">Transcription regulation</keyword>
<evidence type="ECO:0000313" key="10">
    <source>
        <dbReference type="EMBL" id="NWJ48973.1"/>
    </source>
</evidence>
<dbReference type="AlphaFoldDB" id="A0A8T7MAE7"/>
<dbReference type="SMART" id="SM00862">
    <property type="entry name" value="Trans_reg_C"/>
    <property type="match status" value="1"/>
</dbReference>
<proteinExistence type="predicted"/>
<organism evidence="10 12">
    <name type="scientific">Candidatus Chlorohelix allophototropha</name>
    <dbReference type="NCBI Taxonomy" id="3003348"/>
    <lineage>
        <taxon>Bacteria</taxon>
        <taxon>Bacillati</taxon>
        <taxon>Chloroflexota</taxon>
        <taxon>Chloroflexia</taxon>
        <taxon>Candidatus Chloroheliales</taxon>
        <taxon>Candidatus Chloroheliaceae</taxon>
        <taxon>Candidatus Chlorohelix</taxon>
    </lineage>
</organism>
<sequence length="249" mass="28261">MSATYHNSTPPRQNGHKQKRILIVEDDPRIVDYVSIYCQSEGYEVTHARDGVEAIELFKQVQPDFVLLDLMLPRVDGLEVCRQIRITSEVPIIMVTARIDEVDKLLGLETGADDYLTKPFSPRELMARIRVIFRRLEKSPKEESVSPQTEKVLNLGRLSINFDTREVSIENKLIPPLTNKEFELLITLAQQPGRVFTKTELEEALYDCDSLVASRAIGVHISNLRAKLPNAHLVETIHGVGYKLSREAV</sequence>
<dbReference type="SUPFAM" id="SSF46894">
    <property type="entry name" value="C-terminal effector domain of the bipartite response regulators"/>
    <property type="match status" value="1"/>
</dbReference>
<dbReference type="PROSITE" id="PS51755">
    <property type="entry name" value="OMPR_PHOB"/>
    <property type="match status" value="1"/>
</dbReference>
<evidence type="ECO:0000256" key="2">
    <source>
        <dbReference type="ARBA" id="ARBA00023012"/>
    </source>
</evidence>
<evidence type="ECO:0000256" key="1">
    <source>
        <dbReference type="ARBA" id="ARBA00022553"/>
    </source>
</evidence>
<reference evidence="10 12" key="1">
    <citation type="submission" date="2020-06" db="EMBL/GenBank/DDBJ databases">
        <title>Anoxygenic phototrophic Chloroflexota member uses a Type I reaction center.</title>
        <authorList>
            <person name="Tsuji J.M."/>
            <person name="Shaw N.A."/>
            <person name="Nagashima S."/>
            <person name="Venkiteswaran J."/>
            <person name="Schiff S.L."/>
            <person name="Hanada S."/>
            <person name="Tank M."/>
            <person name="Neufeld J.D."/>
        </authorList>
    </citation>
    <scope>NUCLEOTIDE SEQUENCE [LARGE SCALE GENOMIC DNA]</scope>
    <source>
        <strain evidence="10">L227-S17</strain>
    </source>
</reference>
<dbReference type="InterPro" id="IPR011006">
    <property type="entry name" value="CheY-like_superfamily"/>
</dbReference>
<dbReference type="InterPro" id="IPR036388">
    <property type="entry name" value="WH-like_DNA-bd_sf"/>
</dbReference>
<reference evidence="11" key="2">
    <citation type="journal article" date="2024" name="Nature">
        <title>Anoxygenic phototroph of the Chloroflexota uses a type I reaction centre.</title>
        <authorList>
            <person name="Tsuji J.M."/>
            <person name="Shaw N.A."/>
            <person name="Nagashima S."/>
            <person name="Venkiteswaran J.J."/>
            <person name="Schiff S.L."/>
            <person name="Watanabe T."/>
            <person name="Fukui M."/>
            <person name="Hanada S."/>
            <person name="Tank M."/>
            <person name="Neufeld J.D."/>
        </authorList>
    </citation>
    <scope>NUCLEOTIDE SEQUENCE</scope>
    <source>
        <strain evidence="11">L227-S17</strain>
    </source>
</reference>
<keyword evidence="4 7" id="KW-0238">DNA-binding</keyword>
<keyword evidence="1 6" id="KW-0597">Phosphoprotein</keyword>
<dbReference type="PROSITE" id="PS50110">
    <property type="entry name" value="RESPONSE_REGULATORY"/>
    <property type="match status" value="1"/>
</dbReference>
<evidence type="ECO:0000313" key="12">
    <source>
        <dbReference type="Proteomes" id="UP000521676"/>
    </source>
</evidence>
<feature type="domain" description="Response regulatory" evidence="8">
    <location>
        <begin position="20"/>
        <end position="133"/>
    </location>
</feature>
<evidence type="ECO:0000259" key="9">
    <source>
        <dbReference type="PROSITE" id="PS51755"/>
    </source>
</evidence>
<dbReference type="Gene3D" id="6.10.250.690">
    <property type="match status" value="1"/>
</dbReference>
<dbReference type="PANTHER" id="PTHR48111">
    <property type="entry name" value="REGULATOR OF RPOS"/>
    <property type="match status" value="1"/>
</dbReference>
<accession>A0A8T7MAE7</accession>
<dbReference type="GO" id="GO:0000976">
    <property type="term" value="F:transcription cis-regulatory region binding"/>
    <property type="evidence" value="ECO:0007669"/>
    <property type="project" value="TreeGrafter"/>
</dbReference>
<evidence type="ECO:0000256" key="4">
    <source>
        <dbReference type="ARBA" id="ARBA00023125"/>
    </source>
</evidence>
<keyword evidence="2" id="KW-0902">Two-component regulatory system</keyword>
<dbReference type="InterPro" id="IPR001867">
    <property type="entry name" value="OmpR/PhoB-type_DNA-bd"/>
</dbReference>
<dbReference type="EMBL" id="JACATZ010000003">
    <property type="protein sequence ID" value="NWJ48973.1"/>
    <property type="molecule type" value="Genomic_DNA"/>
</dbReference>
<dbReference type="Gene3D" id="3.40.50.2300">
    <property type="match status" value="1"/>
</dbReference>
<evidence type="ECO:0000256" key="5">
    <source>
        <dbReference type="ARBA" id="ARBA00023163"/>
    </source>
</evidence>
<feature type="domain" description="OmpR/PhoB-type" evidence="9">
    <location>
        <begin position="150"/>
        <end position="246"/>
    </location>
</feature>
<dbReference type="FunFam" id="3.40.50.2300:FF:000001">
    <property type="entry name" value="DNA-binding response regulator PhoB"/>
    <property type="match status" value="1"/>
</dbReference>
<dbReference type="Gene3D" id="1.10.10.10">
    <property type="entry name" value="Winged helix-like DNA-binding domain superfamily/Winged helix DNA-binding domain"/>
    <property type="match status" value="1"/>
</dbReference>
<dbReference type="CDD" id="cd00383">
    <property type="entry name" value="trans_reg_C"/>
    <property type="match status" value="1"/>
</dbReference>
<evidence type="ECO:0000313" key="13">
    <source>
        <dbReference type="Proteomes" id="UP001431572"/>
    </source>
</evidence>
<evidence type="ECO:0000256" key="7">
    <source>
        <dbReference type="PROSITE-ProRule" id="PRU01091"/>
    </source>
</evidence>
<dbReference type="InterPro" id="IPR016032">
    <property type="entry name" value="Sig_transdc_resp-reg_C-effctor"/>
</dbReference>
<dbReference type="GO" id="GO:0032993">
    <property type="term" value="C:protein-DNA complex"/>
    <property type="evidence" value="ECO:0007669"/>
    <property type="project" value="TreeGrafter"/>
</dbReference>
<keyword evidence="13" id="KW-1185">Reference proteome</keyword>
<feature type="modified residue" description="4-aspartylphosphate" evidence="6">
    <location>
        <position position="69"/>
    </location>
</feature>
<evidence type="ECO:0000259" key="8">
    <source>
        <dbReference type="PROSITE" id="PS50110"/>
    </source>
</evidence>
<dbReference type="SMART" id="SM00448">
    <property type="entry name" value="REC"/>
    <property type="match status" value="1"/>
</dbReference>
<dbReference type="InterPro" id="IPR039420">
    <property type="entry name" value="WalR-like"/>
</dbReference>
<dbReference type="Pfam" id="PF00072">
    <property type="entry name" value="Response_reg"/>
    <property type="match status" value="1"/>
</dbReference>
<dbReference type="InterPro" id="IPR001789">
    <property type="entry name" value="Sig_transdc_resp-reg_receiver"/>
</dbReference>
<dbReference type="SUPFAM" id="SSF52172">
    <property type="entry name" value="CheY-like"/>
    <property type="match status" value="1"/>
</dbReference>
<dbReference type="GO" id="GO:0005829">
    <property type="term" value="C:cytosol"/>
    <property type="evidence" value="ECO:0007669"/>
    <property type="project" value="TreeGrafter"/>
</dbReference>
<dbReference type="PANTHER" id="PTHR48111:SF4">
    <property type="entry name" value="DNA-BINDING DUAL TRANSCRIPTIONAL REGULATOR OMPR"/>
    <property type="match status" value="1"/>
</dbReference>
<dbReference type="RefSeq" id="WP_341470807.1">
    <property type="nucleotide sequence ID" value="NZ_CP128400.1"/>
</dbReference>
<name>A0A8T7MAE7_9CHLR</name>
<evidence type="ECO:0000313" key="11">
    <source>
        <dbReference type="EMBL" id="WJW68902.1"/>
    </source>
</evidence>
<keyword evidence="5" id="KW-0804">Transcription</keyword>
<gene>
    <name evidence="10" type="ORF">HXX08_24190</name>
    <name evidence="11" type="ORF">OZ401_004524</name>
</gene>
<dbReference type="GO" id="GO:0006355">
    <property type="term" value="P:regulation of DNA-templated transcription"/>
    <property type="evidence" value="ECO:0007669"/>
    <property type="project" value="InterPro"/>
</dbReference>
<dbReference type="GO" id="GO:0000156">
    <property type="term" value="F:phosphorelay response regulator activity"/>
    <property type="evidence" value="ECO:0007669"/>
    <property type="project" value="TreeGrafter"/>
</dbReference>
<feature type="DNA-binding region" description="OmpR/PhoB-type" evidence="7">
    <location>
        <begin position="150"/>
        <end position="246"/>
    </location>
</feature>